<accession>Q1YFK0</accession>
<gene>
    <name evidence="2" type="ORF">SI859A1_03180</name>
</gene>
<protein>
    <recommendedName>
        <fullName evidence="4">Transmembrane protein</fullName>
    </recommendedName>
</protein>
<evidence type="ECO:0008006" key="4">
    <source>
        <dbReference type="Google" id="ProtNLM"/>
    </source>
</evidence>
<dbReference type="AlphaFoldDB" id="Q1YFK0"/>
<name>Q1YFK0_AURMS</name>
<feature type="transmembrane region" description="Helical" evidence="1">
    <location>
        <begin position="47"/>
        <end position="64"/>
    </location>
</feature>
<keyword evidence="1" id="KW-0472">Membrane</keyword>
<dbReference type="Proteomes" id="UP000000321">
    <property type="component" value="Unassembled WGS sequence"/>
</dbReference>
<comment type="caution">
    <text evidence="2">The sequence shown here is derived from an EMBL/GenBank/DDBJ whole genome shotgun (WGS) entry which is preliminary data.</text>
</comment>
<reference evidence="2 3" key="1">
    <citation type="journal article" date="2008" name="Appl. Environ. Microbiol.">
        <title>Genomic insights into Mn(II) oxidation by the marine alphaproteobacterium Aurantimonas sp. strain SI85-9A1.</title>
        <authorList>
            <person name="Dick G.J."/>
            <person name="Podell S."/>
            <person name="Johnson H.A."/>
            <person name="Rivera-Espinoza Y."/>
            <person name="Bernier-Latmani R."/>
            <person name="McCarthy J.K."/>
            <person name="Torpey J.W."/>
            <person name="Clement B.G."/>
            <person name="Gaasterland T."/>
            <person name="Tebo B.M."/>
        </authorList>
    </citation>
    <scope>NUCLEOTIDE SEQUENCE [LARGE SCALE GENOMIC DNA]</scope>
    <source>
        <strain evidence="2 3">SI85-9A1</strain>
    </source>
</reference>
<dbReference type="OrthoDB" id="1442233at2"/>
<dbReference type="RefSeq" id="WP_009210994.1">
    <property type="nucleotide sequence ID" value="NZ_BBWP01000004.1"/>
</dbReference>
<dbReference type="BioCyc" id="AURANTIMONAS:SI859A1_03180-MONOMER"/>
<keyword evidence="1" id="KW-1133">Transmembrane helix</keyword>
<dbReference type="EMBL" id="AAPJ01000006">
    <property type="protein sequence ID" value="EAS48973.1"/>
    <property type="molecule type" value="Genomic_DNA"/>
</dbReference>
<evidence type="ECO:0000313" key="3">
    <source>
        <dbReference type="Proteomes" id="UP000000321"/>
    </source>
</evidence>
<dbReference type="Pfam" id="PF20358">
    <property type="entry name" value="DUF6653"/>
    <property type="match status" value="1"/>
</dbReference>
<keyword evidence="1" id="KW-0812">Transmembrane</keyword>
<evidence type="ECO:0000313" key="2">
    <source>
        <dbReference type="EMBL" id="EAS48973.1"/>
    </source>
</evidence>
<evidence type="ECO:0000256" key="1">
    <source>
        <dbReference type="SAM" id="Phobius"/>
    </source>
</evidence>
<sequence length="184" mass="20754">MDVFALAERAMRMDEESWARHANPWSVWTRAAILPVLVLAIWSRVWIGWWALAPVAALAVFAMVNPRLFPPPRDPDNWASRATFGERVYLNRKAVPVPDHHRRAATILTSITAVGVPILAYGLIRGEATATIAGLIIAEGGKLWFVDRMVWLYADMCEVSDEYRRWLEPKSDARRPQSQDASGC</sequence>
<organism evidence="2 3">
    <name type="scientific">Aurantimonas manganoxydans (strain ATCC BAA-1229 / DSM 21871 / SI85-9A1)</name>
    <dbReference type="NCBI Taxonomy" id="287752"/>
    <lineage>
        <taxon>Bacteria</taxon>
        <taxon>Pseudomonadati</taxon>
        <taxon>Pseudomonadota</taxon>
        <taxon>Alphaproteobacteria</taxon>
        <taxon>Hyphomicrobiales</taxon>
        <taxon>Aurantimonadaceae</taxon>
        <taxon>Aurantimonas</taxon>
    </lineage>
</organism>
<keyword evidence="3" id="KW-1185">Reference proteome</keyword>
<proteinExistence type="predicted"/>
<dbReference type="InterPro" id="IPR046595">
    <property type="entry name" value="DUF6653"/>
</dbReference>
<dbReference type="HOGENOM" id="CLU_125938_0_0_5"/>